<accession>A0A8T0TZE3</accession>
<sequence length="164" mass="18071">MAMDASSSSNGSRRNGKRAAGKSFMDRLREPKRGVGIAKLEKMRVEEEMMKQKYLHESFRRAQISGPGIGIQGMMSYGPNGNMRGLFIVPLARPPSPSEAAAAAASVNHPSYTVATRTLQLFPEHKENEHADSKEESDENLPVEEPACKNPHDNPQGLDLELRL</sequence>
<proteinExistence type="predicted"/>
<keyword evidence="3" id="KW-1185">Reference proteome</keyword>
<name>A0A8T0TZE3_PANVG</name>
<evidence type="ECO:0000256" key="1">
    <source>
        <dbReference type="SAM" id="MobiDB-lite"/>
    </source>
</evidence>
<comment type="caution">
    <text evidence="2">The sequence shown here is derived from an EMBL/GenBank/DDBJ whole genome shotgun (WGS) entry which is preliminary data.</text>
</comment>
<reference evidence="2 3" key="1">
    <citation type="submission" date="2020-05" db="EMBL/GenBank/DDBJ databases">
        <title>WGS assembly of Panicum virgatum.</title>
        <authorList>
            <person name="Lovell J.T."/>
            <person name="Jenkins J."/>
            <person name="Shu S."/>
            <person name="Juenger T.E."/>
            <person name="Schmutz J."/>
        </authorList>
    </citation>
    <scope>NUCLEOTIDE SEQUENCE [LARGE SCALE GENOMIC DNA]</scope>
    <source>
        <strain evidence="2">AP13</strain>
        <strain evidence="3">cv. AP13</strain>
    </source>
</reference>
<dbReference type="EMBL" id="CM029042">
    <property type="protein sequence ID" value="KAG2617592.1"/>
    <property type="molecule type" value="Genomic_DNA"/>
</dbReference>
<dbReference type="AlphaFoldDB" id="A0A8T0TZE3"/>
<feature type="region of interest" description="Disordered" evidence="1">
    <location>
        <begin position="122"/>
        <end position="164"/>
    </location>
</feature>
<feature type="compositionally biased region" description="Basic and acidic residues" evidence="1">
    <location>
        <begin position="123"/>
        <end position="134"/>
    </location>
</feature>
<dbReference type="EMBL" id="CM029042">
    <property type="protein sequence ID" value="KAG2617591.1"/>
    <property type="molecule type" value="Genomic_DNA"/>
</dbReference>
<feature type="region of interest" description="Disordered" evidence="1">
    <location>
        <begin position="1"/>
        <end position="30"/>
    </location>
</feature>
<gene>
    <name evidence="2" type="ORF">PVAP13_3NG182266</name>
</gene>
<evidence type="ECO:0000313" key="3">
    <source>
        <dbReference type="Proteomes" id="UP000823388"/>
    </source>
</evidence>
<feature type="compositionally biased region" description="Low complexity" evidence="1">
    <location>
        <begin position="1"/>
        <end position="13"/>
    </location>
</feature>
<evidence type="ECO:0000313" key="2">
    <source>
        <dbReference type="EMBL" id="KAG2617592.1"/>
    </source>
</evidence>
<protein>
    <submittedName>
        <fullName evidence="2">Uncharacterized protein</fullName>
    </submittedName>
</protein>
<organism evidence="2 3">
    <name type="scientific">Panicum virgatum</name>
    <name type="common">Blackwell switchgrass</name>
    <dbReference type="NCBI Taxonomy" id="38727"/>
    <lineage>
        <taxon>Eukaryota</taxon>
        <taxon>Viridiplantae</taxon>
        <taxon>Streptophyta</taxon>
        <taxon>Embryophyta</taxon>
        <taxon>Tracheophyta</taxon>
        <taxon>Spermatophyta</taxon>
        <taxon>Magnoliopsida</taxon>
        <taxon>Liliopsida</taxon>
        <taxon>Poales</taxon>
        <taxon>Poaceae</taxon>
        <taxon>PACMAD clade</taxon>
        <taxon>Panicoideae</taxon>
        <taxon>Panicodae</taxon>
        <taxon>Paniceae</taxon>
        <taxon>Panicinae</taxon>
        <taxon>Panicum</taxon>
        <taxon>Panicum sect. Hiantes</taxon>
    </lineage>
</organism>
<dbReference type="EMBL" id="CM029042">
    <property type="protein sequence ID" value="KAG2617593.1"/>
    <property type="molecule type" value="Genomic_DNA"/>
</dbReference>
<dbReference type="Proteomes" id="UP000823388">
    <property type="component" value="Chromosome 3N"/>
</dbReference>